<dbReference type="OrthoDB" id="2884172at2759"/>
<protein>
    <submittedName>
        <fullName evidence="3">Uncharacterized protein</fullName>
    </submittedName>
</protein>
<feature type="transmembrane region" description="Helical" evidence="2">
    <location>
        <begin position="52"/>
        <end position="72"/>
    </location>
</feature>
<keyword evidence="2" id="KW-1133">Transmembrane helix</keyword>
<proteinExistence type="predicted"/>
<keyword evidence="2" id="KW-0472">Membrane</keyword>
<keyword evidence="4" id="KW-1185">Reference proteome</keyword>
<keyword evidence="2" id="KW-0812">Transmembrane</keyword>
<sequence>MALPFIITNAVATGTIGWKAWCHHKDIKQNLDLSGNSISRVQKVLLLLVESGVVYCALWALYPILIILIAALENSKDDPGFNGNLDSKGNGLTLSQSIRFASVAETLDEHVSGSDTMTPGGGSSGSKVP</sequence>
<gene>
    <name evidence="3" type="ORF">K435DRAFT_814352</name>
</gene>
<feature type="region of interest" description="Disordered" evidence="1">
    <location>
        <begin position="109"/>
        <end position="129"/>
    </location>
</feature>
<name>A0A4S8KJ02_DENBC</name>
<evidence type="ECO:0000256" key="1">
    <source>
        <dbReference type="SAM" id="MobiDB-lite"/>
    </source>
</evidence>
<dbReference type="EMBL" id="ML182171">
    <property type="protein sequence ID" value="THU75417.1"/>
    <property type="molecule type" value="Genomic_DNA"/>
</dbReference>
<evidence type="ECO:0000256" key="2">
    <source>
        <dbReference type="SAM" id="Phobius"/>
    </source>
</evidence>
<evidence type="ECO:0000313" key="4">
    <source>
        <dbReference type="Proteomes" id="UP000297245"/>
    </source>
</evidence>
<accession>A0A4S8KJ02</accession>
<organism evidence="3 4">
    <name type="scientific">Dendrothele bispora (strain CBS 962.96)</name>
    <dbReference type="NCBI Taxonomy" id="1314807"/>
    <lineage>
        <taxon>Eukaryota</taxon>
        <taxon>Fungi</taxon>
        <taxon>Dikarya</taxon>
        <taxon>Basidiomycota</taxon>
        <taxon>Agaricomycotina</taxon>
        <taxon>Agaricomycetes</taxon>
        <taxon>Agaricomycetidae</taxon>
        <taxon>Agaricales</taxon>
        <taxon>Agaricales incertae sedis</taxon>
        <taxon>Dendrothele</taxon>
    </lineage>
</organism>
<dbReference type="AlphaFoldDB" id="A0A4S8KJ02"/>
<dbReference type="Proteomes" id="UP000297245">
    <property type="component" value="Unassembled WGS sequence"/>
</dbReference>
<evidence type="ECO:0000313" key="3">
    <source>
        <dbReference type="EMBL" id="THU75417.1"/>
    </source>
</evidence>
<reference evidence="3 4" key="1">
    <citation type="journal article" date="2019" name="Nat. Ecol. Evol.">
        <title>Megaphylogeny resolves global patterns of mushroom evolution.</title>
        <authorList>
            <person name="Varga T."/>
            <person name="Krizsan K."/>
            <person name="Foldi C."/>
            <person name="Dima B."/>
            <person name="Sanchez-Garcia M."/>
            <person name="Sanchez-Ramirez S."/>
            <person name="Szollosi G.J."/>
            <person name="Szarkandi J.G."/>
            <person name="Papp V."/>
            <person name="Albert L."/>
            <person name="Andreopoulos W."/>
            <person name="Angelini C."/>
            <person name="Antonin V."/>
            <person name="Barry K.W."/>
            <person name="Bougher N.L."/>
            <person name="Buchanan P."/>
            <person name="Buyck B."/>
            <person name="Bense V."/>
            <person name="Catcheside P."/>
            <person name="Chovatia M."/>
            <person name="Cooper J."/>
            <person name="Damon W."/>
            <person name="Desjardin D."/>
            <person name="Finy P."/>
            <person name="Geml J."/>
            <person name="Haridas S."/>
            <person name="Hughes K."/>
            <person name="Justo A."/>
            <person name="Karasinski D."/>
            <person name="Kautmanova I."/>
            <person name="Kiss B."/>
            <person name="Kocsube S."/>
            <person name="Kotiranta H."/>
            <person name="LaButti K.M."/>
            <person name="Lechner B.E."/>
            <person name="Liimatainen K."/>
            <person name="Lipzen A."/>
            <person name="Lukacs Z."/>
            <person name="Mihaltcheva S."/>
            <person name="Morgado L.N."/>
            <person name="Niskanen T."/>
            <person name="Noordeloos M.E."/>
            <person name="Ohm R.A."/>
            <person name="Ortiz-Santana B."/>
            <person name="Ovrebo C."/>
            <person name="Racz N."/>
            <person name="Riley R."/>
            <person name="Savchenko A."/>
            <person name="Shiryaev A."/>
            <person name="Soop K."/>
            <person name="Spirin V."/>
            <person name="Szebenyi C."/>
            <person name="Tomsovsky M."/>
            <person name="Tulloss R.E."/>
            <person name="Uehling J."/>
            <person name="Grigoriev I.V."/>
            <person name="Vagvolgyi C."/>
            <person name="Papp T."/>
            <person name="Martin F.M."/>
            <person name="Miettinen O."/>
            <person name="Hibbett D.S."/>
            <person name="Nagy L.G."/>
        </authorList>
    </citation>
    <scope>NUCLEOTIDE SEQUENCE [LARGE SCALE GENOMIC DNA]</scope>
    <source>
        <strain evidence="3 4">CBS 962.96</strain>
    </source>
</reference>
<feature type="compositionally biased region" description="Gly residues" evidence="1">
    <location>
        <begin position="119"/>
        <end position="129"/>
    </location>
</feature>